<evidence type="ECO:0000259" key="7">
    <source>
        <dbReference type="PROSITE" id="PS50850"/>
    </source>
</evidence>
<dbReference type="InterPro" id="IPR000849">
    <property type="entry name" value="Sugar_P_transporter"/>
</dbReference>
<dbReference type="Pfam" id="PF07690">
    <property type="entry name" value="MFS_1"/>
    <property type="match status" value="1"/>
</dbReference>
<evidence type="ECO:0000256" key="6">
    <source>
        <dbReference type="SAM" id="Phobius"/>
    </source>
</evidence>
<evidence type="ECO:0000256" key="2">
    <source>
        <dbReference type="ARBA" id="ARBA00022448"/>
    </source>
</evidence>
<feature type="transmembrane region" description="Helical" evidence="6">
    <location>
        <begin position="48"/>
        <end position="69"/>
    </location>
</feature>
<feature type="transmembrane region" description="Helical" evidence="6">
    <location>
        <begin position="12"/>
        <end position="28"/>
    </location>
</feature>
<reference evidence="8" key="1">
    <citation type="submission" date="2018-09" db="EMBL/GenBank/DDBJ databases">
        <title>Murine metabolic-syndrome-specific gut microbial biobank.</title>
        <authorList>
            <person name="Liu C."/>
        </authorList>
    </citation>
    <scope>NUCLEOTIDE SEQUENCE</scope>
    <source>
        <strain evidence="8">D42-62</strain>
    </source>
</reference>
<dbReference type="Gene3D" id="1.20.1250.20">
    <property type="entry name" value="MFS general substrate transporter like domains"/>
    <property type="match status" value="2"/>
</dbReference>
<dbReference type="Proteomes" id="UP001154420">
    <property type="component" value="Unassembled WGS sequence"/>
</dbReference>
<evidence type="ECO:0000313" key="8">
    <source>
        <dbReference type="EMBL" id="NBJ92249.1"/>
    </source>
</evidence>
<feature type="transmembrane region" description="Helical" evidence="6">
    <location>
        <begin position="296"/>
        <end position="316"/>
    </location>
</feature>
<dbReference type="PANTHER" id="PTHR43826:SF3">
    <property type="entry name" value="GLUCOSE-6-PHOSPHATE EXCHANGER SLC37A4"/>
    <property type="match status" value="1"/>
</dbReference>
<dbReference type="InterPro" id="IPR036259">
    <property type="entry name" value="MFS_trans_sf"/>
</dbReference>
<feature type="transmembrane region" description="Helical" evidence="6">
    <location>
        <begin position="81"/>
        <end position="102"/>
    </location>
</feature>
<dbReference type="AlphaFoldDB" id="A0A9X5BEH1"/>
<proteinExistence type="predicted"/>
<dbReference type="OrthoDB" id="9766638at2"/>
<dbReference type="RefSeq" id="WP_160559348.1">
    <property type="nucleotide sequence ID" value="NZ_QZDT01000007.1"/>
</dbReference>
<feature type="transmembrane region" description="Helical" evidence="6">
    <location>
        <begin position="263"/>
        <end position="284"/>
    </location>
</feature>
<evidence type="ECO:0000256" key="5">
    <source>
        <dbReference type="ARBA" id="ARBA00023136"/>
    </source>
</evidence>
<keyword evidence="3 6" id="KW-0812">Transmembrane</keyword>
<comment type="caution">
    <text evidence="8">The sequence shown here is derived from an EMBL/GenBank/DDBJ whole genome shotgun (WGS) entry which is preliminary data.</text>
</comment>
<dbReference type="PANTHER" id="PTHR43826">
    <property type="entry name" value="GLUCOSE-6-PHOSPHATE EXCHANGER SLC37A4"/>
    <property type="match status" value="1"/>
</dbReference>
<dbReference type="SUPFAM" id="SSF103473">
    <property type="entry name" value="MFS general substrate transporter"/>
    <property type="match status" value="1"/>
</dbReference>
<feature type="transmembrane region" description="Helical" evidence="6">
    <location>
        <begin position="171"/>
        <end position="192"/>
    </location>
</feature>
<dbReference type="GO" id="GO:0061513">
    <property type="term" value="F:glucose 6-phosphate:phosphate antiporter activity"/>
    <property type="evidence" value="ECO:0007669"/>
    <property type="project" value="TreeGrafter"/>
</dbReference>
<feature type="transmembrane region" description="Helical" evidence="6">
    <location>
        <begin position="322"/>
        <end position="344"/>
    </location>
</feature>
<feature type="transmembrane region" description="Helical" evidence="6">
    <location>
        <begin position="223"/>
        <end position="243"/>
    </location>
</feature>
<dbReference type="GO" id="GO:0035435">
    <property type="term" value="P:phosphate ion transmembrane transport"/>
    <property type="evidence" value="ECO:0007669"/>
    <property type="project" value="TreeGrafter"/>
</dbReference>
<sequence>MDRMKLVDKKMGNFLFLLCWCVYFASYIGRLNYSSVMSSMIEEGLLSFSQAGSISMVYFFAYGIGQISNGILGDRLKPQNMIFFGLLCSGFSNLLMGSVGAFPAMAVLWGVNGYMQSMIWPPIIRIFAEKYTEEGKRKCSVDIVSSMAAGTLASYLLSACAMKWISWQAAFFLAAGIMIVIALGWSVGYGVVERSLKAEGAEDSLQNHFPDNQTFSKQISLPALVLGSGLVGILLPVMIHGVLKDGITQWVPTYIYDCFDVTSSFSVLVTMVLPFINLTGAYMAKYAGRKHPDEEIRTSIIFFGSALASLVLLLIFGKYQVFLAVILFAVITASMMAVNTLYVNMIPLHFEKQGRVAAVSGMLNSVAYLGSALSTFTIGIMVEKAGWMVTMSGWAGITAVALGICVVMKKRKFN</sequence>
<dbReference type="GO" id="GO:0005886">
    <property type="term" value="C:plasma membrane"/>
    <property type="evidence" value="ECO:0007669"/>
    <property type="project" value="UniProtKB-SubCell"/>
</dbReference>
<dbReference type="PIRSF" id="PIRSF002808">
    <property type="entry name" value="Hexose_phosphate_transp"/>
    <property type="match status" value="1"/>
</dbReference>
<dbReference type="InterPro" id="IPR020846">
    <property type="entry name" value="MFS_dom"/>
</dbReference>
<evidence type="ECO:0000256" key="1">
    <source>
        <dbReference type="ARBA" id="ARBA00004651"/>
    </source>
</evidence>
<keyword evidence="9" id="KW-1185">Reference proteome</keyword>
<accession>A0A9X5BEH1</accession>
<dbReference type="EMBL" id="QZDT01000007">
    <property type="protein sequence ID" value="NBJ92249.1"/>
    <property type="molecule type" value="Genomic_DNA"/>
</dbReference>
<evidence type="ECO:0000256" key="4">
    <source>
        <dbReference type="ARBA" id="ARBA00022989"/>
    </source>
</evidence>
<keyword evidence="5 6" id="KW-0472">Membrane</keyword>
<name>A0A9X5BEH1_9FIRM</name>
<feature type="transmembrane region" description="Helical" evidence="6">
    <location>
        <begin position="356"/>
        <end position="381"/>
    </location>
</feature>
<feature type="transmembrane region" description="Helical" evidence="6">
    <location>
        <begin position="387"/>
        <end position="408"/>
    </location>
</feature>
<keyword evidence="2" id="KW-0813">Transport</keyword>
<dbReference type="InterPro" id="IPR011701">
    <property type="entry name" value="MFS"/>
</dbReference>
<evidence type="ECO:0000313" key="9">
    <source>
        <dbReference type="Proteomes" id="UP001154420"/>
    </source>
</evidence>
<feature type="domain" description="Major facilitator superfamily (MFS) profile" evidence="7">
    <location>
        <begin position="1"/>
        <end position="413"/>
    </location>
</feature>
<evidence type="ECO:0000256" key="3">
    <source>
        <dbReference type="ARBA" id="ARBA00022692"/>
    </source>
</evidence>
<protein>
    <submittedName>
        <fullName evidence="8">MFS transporter</fullName>
    </submittedName>
</protein>
<keyword evidence="4 6" id="KW-1133">Transmembrane helix</keyword>
<comment type="subcellular location">
    <subcellularLocation>
        <location evidence="1">Cell membrane</location>
        <topology evidence="1">Multi-pass membrane protein</topology>
    </subcellularLocation>
</comment>
<organism evidence="8 9">
    <name type="scientific">Parablautia muri</name>
    <dbReference type="NCBI Taxonomy" id="2320879"/>
    <lineage>
        <taxon>Bacteria</taxon>
        <taxon>Bacillati</taxon>
        <taxon>Bacillota</taxon>
        <taxon>Clostridia</taxon>
        <taxon>Lachnospirales</taxon>
        <taxon>Lachnospiraceae</taxon>
        <taxon>Parablautia</taxon>
    </lineage>
</organism>
<gene>
    <name evidence="8" type="ORF">D5281_06480</name>
</gene>
<dbReference type="InterPro" id="IPR051337">
    <property type="entry name" value="OPA_Antiporter"/>
</dbReference>
<dbReference type="PROSITE" id="PS50850">
    <property type="entry name" value="MFS"/>
    <property type="match status" value="1"/>
</dbReference>